<dbReference type="EMBL" id="JAYWIO010000007">
    <property type="protein sequence ID" value="KAK7251259.1"/>
    <property type="molecule type" value="Genomic_DNA"/>
</dbReference>
<evidence type="ECO:0000313" key="2">
    <source>
        <dbReference type="Proteomes" id="UP001372338"/>
    </source>
</evidence>
<dbReference type="SUPFAM" id="SSF50324">
    <property type="entry name" value="Inorganic pyrophosphatase"/>
    <property type="match status" value="1"/>
</dbReference>
<keyword evidence="2" id="KW-1185">Reference proteome</keyword>
<accession>A0AAN9HXB6</accession>
<name>A0AAN9HXB6_CROPI</name>
<dbReference type="InterPro" id="IPR036649">
    <property type="entry name" value="Pyrophosphatase_sf"/>
</dbReference>
<comment type="caution">
    <text evidence="1">The sequence shown here is derived from an EMBL/GenBank/DDBJ whole genome shotgun (WGS) entry which is preliminary data.</text>
</comment>
<dbReference type="GO" id="GO:0004427">
    <property type="term" value="F:inorganic diphosphate phosphatase activity"/>
    <property type="evidence" value="ECO:0007669"/>
    <property type="project" value="InterPro"/>
</dbReference>
<gene>
    <name evidence="1" type="ORF">RIF29_34297</name>
</gene>
<organism evidence="1 2">
    <name type="scientific">Crotalaria pallida</name>
    <name type="common">Smooth rattlebox</name>
    <name type="synonym">Crotalaria striata</name>
    <dbReference type="NCBI Taxonomy" id="3830"/>
    <lineage>
        <taxon>Eukaryota</taxon>
        <taxon>Viridiplantae</taxon>
        <taxon>Streptophyta</taxon>
        <taxon>Embryophyta</taxon>
        <taxon>Tracheophyta</taxon>
        <taxon>Spermatophyta</taxon>
        <taxon>Magnoliopsida</taxon>
        <taxon>eudicotyledons</taxon>
        <taxon>Gunneridae</taxon>
        <taxon>Pentapetalae</taxon>
        <taxon>rosids</taxon>
        <taxon>fabids</taxon>
        <taxon>Fabales</taxon>
        <taxon>Fabaceae</taxon>
        <taxon>Papilionoideae</taxon>
        <taxon>50 kb inversion clade</taxon>
        <taxon>genistoids sensu lato</taxon>
        <taxon>core genistoids</taxon>
        <taxon>Crotalarieae</taxon>
        <taxon>Crotalaria</taxon>
    </lineage>
</organism>
<sequence length="110" mass="12479">MDKTERLTKEHYKKGMEQGSKKWWLAKALSLLSLRSVDLVIQVQHHIVKVFPPAAPPAAVSLELSVSATQCKIVDWKIVVISLDDPKPSLVNDVDDVEKPFPFGQQDMWR</sequence>
<protein>
    <submittedName>
        <fullName evidence="1">Uncharacterized protein</fullName>
    </submittedName>
</protein>
<dbReference type="AlphaFoldDB" id="A0AAN9HXB6"/>
<evidence type="ECO:0000313" key="1">
    <source>
        <dbReference type="EMBL" id="KAK7251259.1"/>
    </source>
</evidence>
<dbReference type="GO" id="GO:0006796">
    <property type="term" value="P:phosphate-containing compound metabolic process"/>
    <property type="evidence" value="ECO:0007669"/>
    <property type="project" value="InterPro"/>
</dbReference>
<dbReference type="GO" id="GO:0005737">
    <property type="term" value="C:cytoplasm"/>
    <property type="evidence" value="ECO:0007669"/>
    <property type="project" value="InterPro"/>
</dbReference>
<reference evidence="1 2" key="1">
    <citation type="submission" date="2024-01" db="EMBL/GenBank/DDBJ databases">
        <title>The genomes of 5 underutilized Papilionoideae crops provide insights into root nodulation and disease resistanc.</title>
        <authorList>
            <person name="Yuan L."/>
        </authorList>
    </citation>
    <scope>NUCLEOTIDE SEQUENCE [LARGE SCALE GENOMIC DNA]</scope>
    <source>
        <strain evidence="1">ZHUSHIDOU_FW_LH</strain>
        <tissue evidence="1">Leaf</tissue>
    </source>
</reference>
<proteinExistence type="predicted"/>
<dbReference type="Proteomes" id="UP001372338">
    <property type="component" value="Unassembled WGS sequence"/>
</dbReference>
<dbReference type="GO" id="GO:0000287">
    <property type="term" value="F:magnesium ion binding"/>
    <property type="evidence" value="ECO:0007669"/>
    <property type="project" value="InterPro"/>
</dbReference>